<dbReference type="SMART" id="SM00986">
    <property type="entry name" value="UDG"/>
    <property type="match status" value="1"/>
</dbReference>
<dbReference type="NCBIfam" id="NF003591">
    <property type="entry name" value="PRK05254.1-4"/>
    <property type="match status" value="1"/>
</dbReference>
<dbReference type="HAMAP" id="MF_00148">
    <property type="entry name" value="UDG"/>
    <property type="match status" value="1"/>
</dbReference>
<keyword evidence="9" id="KW-0963">Cytoplasm</keyword>
<comment type="catalytic activity">
    <reaction evidence="1 9 11">
        <text>Hydrolyzes single-stranded DNA or mismatched double-stranded DNA and polynucleotides, releasing free uracil.</text>
        <dbReference type="EC" id="3.2.2.27"/>
    </reaction>
</comment>
<evidence type="ECO:0000256" key="3">
    <source>
        <dbReference type="ARBA" id="ARBA00008184"/>
    </source>
</evidence>
<keyword evidence="13" id="KW-0326">Glycosidase</keyword>
<evidence type="ECO:0000256" key="11">
    <source>
        <dbReference type="RuleBase" id="RU003780"/>
    </source>
</evidence>
<dbReference type="FunFam" id="3.40.470.10:FF:000001">
    <property type="entry name" value="Uracil-DNA glycosylase"/>
    <property type="match status" value="1"/>
</dbReference>
<evidence type="ECO:0000256" key="9">
    <source>
        <dbReference type="HAMAP-Rule" id="MF_00148"/>
    </source>
</evidence>
<dbReference type="InterPro" id="IPR002043">
    <property type="entry name" value="UDG_fam1"/>
</dbReference>
<keyword evidence="8 9" id="KW-0234">DNA repair</keyword>
<organism evidence="13 14">
    <name type="scientific">Candidatus Caccopulliclostridium gallistercoris</name>
    <dbReference type="NCBI Taxonomy" id="2840719"/>
    <lineage>
        <taxon>Bacteria</taxon>
        <taxon>Bacillati</taxon>
        <taxon>Bacillota</taxon>
        <taxon>Clostridia</taxon>
        <taxon>Candidatus Caccopulliclostridium</taxon>
    </lineage>
</organism>
<dbReference type="Pfam" id="PF03167">
    <property type="entry name" value="UDG"/>
    <property type="match status" value="1"/>
</dbReference>
<dbReference type="InterPro" id="IPR018085">
    <property type="entry name" value="Ura-DNA_Glyclase_AS"/>
</dbReference>
<feature type="domain" description="Uracil-DNA glycosylase-like" evidence="12">
    <location>
        <begin position="49"/>
        <end position="209"/>
    </location>
</feature>
<name>A0A9D1NDN9_9FIRM</name>
<evidence type="ECO:0000256" key="8">
    <source>
        <dbReference type="ARBA" id="ARBA00023204"/>
    </source>
</evidence>
<dbReference type="PROSITE" id="PS00130">
    <property type="entry name" value="U_DNA_GLYCOSYLASE"/>
    <property type="match status" value="1"/>
</dbReference>
<dbReference type="EMBL" id="DVOJ01000004">
    <property type="protein sequence ID" value="HIV01140.1"/>
    <property type="molecule type" value="Genomic_DNA"/>
</dbReference>
<dbReference type="NCBIfam" id="NF003592">
    <property type="entry name" value="PRK05254.1-5"/>
    <property type="match status" value="1"/>
</dbReference>
<evidence type="ECO:0000259" key="12">
    <source>
        <dbReference type="SMART" id="SM00986"/>
    </source>
</evidence>
<evidence type="ECO:0000256" key="5">
    <source>
        <dbReference type="ARBA" id="ARBA00018429"/>
    </source>
</evidence>
<accession>A0A9D1NDN9</accession>
<comment type="function">
    <text evidence="2 9 11">Excises uracil residues from the DNA which can arise as a result of misincorporation of dUMP residues by DNA polymerase or due to deamination of cytosine.</text>
</comment>
<evidence type="ECO:0000256" key="4">
    <source>
        <dbReference type="ARBA" id="ARBA00012030"/>
    </source>
</evidence>
<proteinExistence type="inferred from homology"/>
<dbReference type="InterPro" id="IPR005122">
    <property type="entry name" value="Uracil-DNA_glycosylase-like"/>
</dbReference>
<keyword evidence="6 9" id="KW-0227">DNA damage</keyword>
<dbReference type="Gene3D" id="3.40.470.10">
    <property type="entry name" value="Uracil-DNA glycosylase-like domain"/>
    <property type="match status" value="1"/>
</dbReference>
<evidence type="ECO:0000256" key="2">
    <source>
        <dbReference type="ARBA" id="ARBA00002631"/>
    </source>
</evidence>
<dbReference type="SMART" id="SM00987">
    <property type="entry name" value="UreE_C"/>
    <property type="match status" value="1"/>
</dbReference>
<dbReference type="NCBIfam" id="NF003588">
    <property type="entry name" value="PRK05254.1-1"/>
    <property type="match status" value="1"/>
</dbReference>
<dbReference type="SUPFAM" id="SSF52141">
    <property type="entry name" value="Uracil-DNA glycosylase-like"/>
    <property type="match status" value="1"/>
</dbReference>
<dbReference type="AlphaFoldDB" id="A0A9D1NDN9"/>
<comment type="similarity">
    <text evidence="3 9 11">Belongs to the uracil-DNA glycosylase (UDG) superfamily. UNG family.</text>
</comment>
<dbReference type="CDD" id="cd10027">
    <property type="entry name" value="UDG-F1-like"/>
    <property type="match status" value="1"/>
</dbReference>
<keyword evidence="7 9" id="KW-0378">Hydrolase</keyword>
<evidence type="ECO:0000313" key="14">
    <source>
        <dbReference type="Proteomes" id="UP000886861"/>
    </source>
</evidence>
<dbReference type="PANTHER" id="PTHR11264:SF0">
    <property type="entry name" value="URACIL-DNA GLYCOSYLASE"/>
    <property type="match status" value="1"/>
</dbReference>
<comment type="caution">
    <text evidence="13">The sequence shown here is derived from an EMBL/GenBank/DDBJ whole genome shotgun (WGS) entry which is preliminary data.</text>
</comment>
<evidence type="ECO:0000256" key="7">
    <source>
        <dbReference type="ARBA" id="ARBA00022801"/>
    </source>
</evidence>
<dbReference type="EC" id="3.2.2.27" evidence="4 9"/>
<dbReference type="GO" id="GO:0004844">
    <property type="term" value="F:uracil DNA N-glycosylase activity"/>
    <property type="evidence" value="ECO:0007669"/>
    <property type="project" value="UniProtKB-UniRule"/>
</dbReference>
<reference evidence="13" key="1">
    <citation type="submission" date="2020-10" db="EMBL/GenBank/DDBJ databases">
        <authorList>
            <person name="Gilroy R."/>
        </authorList>
    </citation>
    <scope>NUCLEOTIDE SEQUENCE</scope>
    <source>
        <strain evidence="13">CHK186-9395</strain>
    </source>
</reference>
<evidence type="ECO:0000256" key="10">
    <source>
        <dbReference type="PROSITE-ProRule" id="PRU10072"/>
    </source>
</evidence>
<gene>
    <name evidence="9" type="primary">ung</name>
    <name evidence="13" type="ORF">IAA62_01095</name>
</gene>
<dbReference type="InterPro" id="IPR036895">
    <property type="entry name" value="Uracil-DNA_glycosylase-like_sf"/>
</dbReference>
<dbReference type="PANTHER" id="PTHR11264">
    <property type="entry name" value="URACIL-DNA GLYCOSYLASE"/>
    <property type="match status" value="1"/>
</dbReference>
<sequence>MFKITKNWYELLKDEFNKPYFIELQEFLTEEYNARTIYPAAENIFNALNYCKFEDVKVVIIGQDPYHQPGQAHGLSFSVQDGVALPPSLKNIFKEIEDDLGITPINSGNLIRWAKQGVLLLNTVLTVRRDQPNSHKGKGWENFTTKVIELVNSKSSPVVFLLWGANAKAFEPLIDKTKHYVLKAAHPSPLSAYNGFFGCKHFSKTNEILEKNNLKPIDWH</sequence>
<evidence type="ECO:0000256" key="6">
    <source>
        <dbReference type="ARBA" id="ARBA00022763"/>
    </source>
</evidence>
<dbReference type="Proteomes" id="UP000886861">
    <property type="component" value="Unassembled WGS sequence"/>
</dbReference>
<dbReference type="NCBIfam" id="NF003589">
    <property type="entry name" value="PRK05254.1-2"/>
    <property type="match status" value="1"/>
</dbReference>
<dbReference type="GO" id="GO:0005737">
    <property type="term" value="C:cytoplasm"/>
    <property type="evidence" value="ECO:0007669"/>
    <property type="project" value="UniProtKB-SubCell"/>
</dbReference>
<reference evidence="13" key="2">
    <citation type="journal article" date="2021" name="PeerJ">
        <title>Extensive microbial diversity within the chicken gut microbiome revealed by metagenomics and culture.</title>
        <authorList>
            <person name="Gilroy R."/>
            <person name="Ravi A."/>
            <person name="Getino M."/>
            <person name="Pursley I."/>
            <person name="Horton D.L."/>
            <person name="Alikhan N.F."/>
            <person name="Baker D."/>
            <person name="Gharbi K."/>
            <person name="Hall N."/>
            <person name="Watson M."/>
            <person name="Adriaenssens E.M."/>
            <person name="Foster-Nyarko E."/>
            <person name="Jarju S."/>
            <person name="Secka A."/>
            <person name="Antonio M."/>
            <person name="Oren A."/>
            <person name="Chaudhuri R.R."/>
            <person name="La Ragione R."/>
            <person name="Hildebrand F."/>
            <person name="Pallen M.J."/>
        </authorList>
    </citation>
    <scope>NUCLEOTIDE SEQUENCE</scope>
    <source>
        <strain evidence="13">CHK186-9395</strain>
    </source>
</reference>
<evidence type="ECO:0000313" key="13">
    <source>
        <dbReference type="EMBL" id="HIV01140.1"/>
    </source>
</evidence>
<evidence type="ECO:0000256" key="1">
    <source>
        <dbReference type="ARBA" id="ARBA00001400"/>
    </source>
</evidence>
<feature type="active site" description="Proton acceptor" evidence="9 10">
    <location>
        <position position="64"/>
    </location>
</feature>
<comment type="subcellular location">
    <subcellularLocation>
        <location evidence="9">Cytoplasm</location>
    </subcellularLocation>
</comment>
<dbReference type="GO" id="GO:0097510">
    <property type="term" value="P:base-excision repair, AP site formation via deaminated base removal"/>
    <property type="evidence" value="ECO:0007669"/>
    <property type="project" value="TreeGrafter"/>
</dbReference>
<protein>
    <recommendedName>
        <fullName evidence="5 9">Uracil-DNA glycosylase</fullName>
        <shortName evidence="9">UDG</shortName>
        <ecNumber evidence="4 9">3.2.2.27</ecNumber>
    </recommendedName>
</protein>
<dbReference type="NCBIfam" id="TIGR00628">
    <property type="entry name" value="ung"/>
    <property type="match status" value="1"/>
</dbReference>